<dbReference type="GO" id="GO:0005643">
    <property type="term" value="C:nuclear pore"/>
    <property type="evidence" value="ECO:0007669"/>
    <property type="project" value="UniProtKB-SubCell"/>
</dbReference>
<dbReference type="Pfam" id="PF10168">
    <property type="entry name" value="Nup88"/>
    <property type="match status" value="1"/>
</dbReference>
<reference evidence="8" key="1">
    <citation type="submission" date="2016-06" db="EMBL/GenBank/DDBJ databases">
        <authorList>
            <person name="Cuomo C."/>
            <person name="Litvintseva A."/>
            <person name="Heitman J."/>
            <person name="Chen Y."/>
            <person name="Sun S."/>
            <person name="Springer D."/>
            <person name="Dromer F."/>
            <person name="Young S."/>
            <person name="Zeng Q."/>
            <person name="Chapman S."/>
            <person name="Gujja S."/>
            <person name="Saif S."/>
            <person name="Birren B."/>
        </authorList>
    </citation>
    <scope>NUCLEOTIDE SEQUENCE</scope>
    <source>
        <strain evidence="8">CBS 7841</strain>
    </source>
</reference>
<evidence type="ECO:0000256" key="7">
    <source>
        <dbReference type="ARBA" id="ARBA00023242"/>
    </source>
</evidence>
<gene>
    <name evidence="8" type="ORF">L203_105132</name>
</gene>
<keyword evidence="2" id="KW-0813">Transport</keyword>
<keyword evidence="6" id="KW-0906">Nuclear pore complex</keyword>
<dbReference type="GO" id="GO:0000055">
    <property type="term" value="P:ribosomal large subunit export from nucleus"/>
    <property type="evidence" value="ECO:0007669"/>
    <property type="project" value="InterPro"/>
</dbReference>
<proteinExistence type="predicted"/>
<comment type="subcellular location">
    <subcellularLocation>
        <location evidence="1">Nucleus</location>
        <location evidence="1">Nuclear pore complex</location>
    </subcellularLocation>
</comment>
<evidence type="ECO:0000313" key="8">
    <source>
        <dbReference type="EMBL" id="WVN89902.1"/>
    </source>
</evidence>
<keyword evidence="9" id="KW-1185">Reference proteome</keyword>
<reference evidence="8" key="2">
    <citation type="journal article" date="2022" name="Elife">
        <title>Obligate sexual reproduction of a homothallic fungus closely related to the Cryptococcus pathogenic species complex.</title>
        <authorList>
            <person name="Passer A.R."/>
            <person name="Clancey S.A."/>
            <person name="Shea T."/>
            <person name="David-Palma M."/>
            <person name="Averette A.F."/>
            <person name="Boekhout T."/>
            <person name="Porcel B.M."/>
            <person name="Nowrousian M."/>
            <person name="Cuomo C.A."/>
            <person name="Sun S."/>
            <person name="Heitman J."/>
            <person name="Coelho M.A."/>
        </authorList>
    </citation>
    <scope>NUCLEOTIDE SEQUENCE</scope>
    <source>
        <strain evidence="8">CBS 7841</strain>
    </source>
</reference>
<dbReference type="GO" id="GO:0006606">
    <property type="term" value="P:protein import into nucleus"/>
    <property type="evidence" value="ECO:0007669"/>
    <property type="project" value="TreeGrafter"/>
</dbReference>
<keyword evidence="4" id="KW-0653">Protein transport</keyword>
<name>A0A1E3HV89_9TREE</name>
<dbReference type="GO" id="GO:0006406">
    <property type="term" value="P:mRNA export from nucleus"/>
    <property type="evidence" value="ECO:0007669"/>
    <property type="project" value="TreeGrafter"/>
</dbReference>
<dbReference type="RefSeq" id="XP_066070602.1">
    <property type="nucleotide sequence ID" value="XM_066214505.1"/>
</dbReference>
<dbReference type="GO" id="GO:0000056">
    <property type="term" value="P:ribosomal small subunit export from nucleus"/>
    <property type="evidence" value="ECO:0007669"/>
    <property type="project" value="InterPro"/>
</dbReference>
<evidence type="ECO:0000256" key="3">
    <source>
        <dbReference type="ARBA" id="ARBA00022816"/>
    </source>
</evidence>
<sequence length="841" mass="92888">MSNSIPFSLHSLASHSIFVPSPSSSYKPADEWELLEQPSVDDVPGQKNSKMVLREKDLIVAMGKEIRMMSLNAAEGSWKIENNLLGSYKTLLSSHLTFPIHQLALNPTGRLLGVAGRHQLVVLVLPKPSYSLVLKSDQIDVHSIPIDSFMFSSASKETIAKITWHPWGSQGNSLWVLTGAGRLREYDILQPHDFVQSFDFLPDCTRSARFTAVDPLSRFATSFAFGLNKVGFSPLMVYCLFANGDIYALGPIMPLQTEMPVKYLQTLKAYTDLRLIRIQREVRDVFEAGGSGLAKIRFQAEWVNSLISQIRQETFAQMTESDEQLPSKGQSALMLQRDHLSRERCVKVYPPHLTISGGPAPGTHHALLRQGPIIFSPGPQDVGNGDADLDQDQMATDLLLIEIAEKDEWDVEGGAVQPTIVAIAWSGGRVDIGLELVRPEARWISSRDSAPSQPVVHILESILLPFPNQDPFIISSNAPILAPDPLYTDVFYVSHTFGVDVISLKTIIDTLNSEDGNDEISLSEAVRLVESVSIPSTPIVGLISFCNITLGYGLVALASTSQVAYVERELRFEGVSALLPISGHLSKSTKIQLENSQSLLDRAFNIDEIISTVRENAVYDPVSALRKCVSNTVLPTNAATSDQLSALRDISTEVHSRAEVICSASQSLESRLDLQIQELERHVALLQNCRQDILALQESNILSRVEKLLQKQNDIQQKLDKIVGDIASRHQAEVGAAEKRWFEELNDLESRIKGTGFAVATGQENSESLIDKAQILHQQLVELLPLLSEIKKEKTSPLPRHAVAKIKPLQAALNARSEEIKRLNKKMEELTVKVEAISPAK</sequence>
<dbReference type="OrthoDB" id="341482at2759"/>
<dbReference type="PANTHER" id="PTHR13257">
    <property type="entry name" value="NUCLEOPORIN NUP84-RELATED"/>
    <property type="match status" value="1"/>
</dbReference>
<evidence type="ECO:0000256" key="6">
    <source>
        <dbReference type="ARBA" id="ARBA00023132"/>
    </source>
</evidence>
<evidence type="ECO:0000256" key="4">
    <source>
        <dbReference type="ARBA" id="ARBA00022927"/>
    </source>
</evidence>
<keyword evidence="5" id="KW-0811">Translocation</keyword>
<accession>A0A1E3HV89</accession>
<dbReference type="InterPro" id="IPR019321">
    <property type="entry name" value="Nucleoporin_Nup88"/>
</dbReference>
<keyword evidence="3" id="KW-0509">mRNA transport</keyword>
<dbReference type="GeneID" id="91089341"/>
<evidence type="ECO:0000256" key="1">
    <source>
        <dbReference type="ARBA" id="ARBA00004567"/>
    </source>
</evidence>
<organism evidence="8 9">
    <name type="scientific">Cryptococcus depauperatus CBS 7841</name>
    <dbReference type="NCBI Taxonomy" id="1295531"/>
    <lineage>
        <taxon>Eukaryota</taxon>
        <taxon>Fungi</taxon>
        <taxon>Dikarya</taxon>
        <taxon>Basidiomycota</taxon>
        <taxon>Agaricomycotina</taxon>
        <taxon>Tremellomycetes</taxon>
        <taxon>Tremellales</taxon>
        <taxon>Cryptococcaceae</taxon>
        <taxon>Cryptococcus</taxon>
    </lineage>
</organism>
<keyword evidence="7" id="KW-0539">Nucleus</keyword>
<reference evidence="8" key="3">
    <citation type="submission" date="2024-01" db="EMBL/GenBank/DDBJ databases">
        <authorList>
            <person name="Coelho M.A."/>
            <person name="David-Palma M."/>
            <person name="Shea T."/>
            <person name="Sun S."/>
            <person name="Cuomo C.A."/>
            <person name="Heitman J."/>
        </authorList>
    </citation>
    <scope>NUCLEOTIDE SEQUENCE</scope>
    <source>
        <strain evidence="8">CBS 7841</strain>
    </source>
</reference>
<dbReference type="Proteomes" id="UP000094043">
    <property type="component" value="Chromosome 6"/>
</dbReference>
<dbReference type="PANTHER" id="PTHR13257:SF0">
    <property type="entry name" value="NUCLEAR PORE COMPLEX PROTEIN NUP88"/>
    <property type="match status" value="1"/>
</dbReference>
<dbReference type="GO" id="GO:0017056">
    <property type="term" value="F:structural constituent of nuclear pore"/>
    <property type="evidence" value="ECO:0007669"/>
    <property type="project" value="InterPro"/>
</dbReference>
<dbReference type="EMBL" id="CP143789">
    <property type="protein sequence ID" value="WVN89902.1"/>
    <property type="molecule type" value="Genomic_DNA"/>
</dbReference>
<dbReference type="KEGG" id="cdep:91089341"/>
<protein>
    <submittedName>
        <fullName evidence="8">Uncharacterized protein</fullName>
    </submittedName>
</protein>
<evidence type="ECO:0000313" key="9">
    <source>
        <dbReference type="Proteomes" id="UP000094043"/>
    </source>
</evidence>
<dbReference type="InterPro" id="IPR037700">
    <property type="entry name" value="NUP88/NUP82"/>
</dbReference>
<evidence type="ECO:0000256" key="2">
    <source>
        <dbReference type="ARBA" id="ARBA00022448"/>
    </source>
</evidence>
<dbReference type="VEuPathDB" id="FungiDB:L203_05830"/>
<dbReference type="AlphaFoldDB" id="A0A1E3HV89"/>
<evidence type="ECO:0000256" key="5">
    <source>
        <dbReference type="ARBA" id="ARBA00023010"/>
    </source>
</evidence>